<name>A0A4Z2G5M6_9TELE</name>
<evidence type="ECO:0000313" key="3">
    <source>
        <dbReference type="Proteomes" id="UP000314294"/>
    </source>
</evidence>
<evidence type="ECO:0000313" key="2">
    <source>
        <dbReference type="EMBL" id="TNN48541.1"/>
    </source>
</evidence>
<accession>A0A4Z2G5M6</accession>
<comment type="caution">
    <text evidence="2">The sequence shown here is derived from an EMBL/GenBank/DDBJ whole genome shotgun (WGS) entry which is preliminary data.</text>
</comment>
<proteinExistence type="predicted"/>
<evidence type="ECO:0000256" key="1">
    <source>
        <dbReference type="SAM" id="MobiDB-lite"/>
    </source>
</evidence>
<dbReference type="EMBL" id="SRLO01000692">
    <property type="protein sequence ID" value="TNN48541.1"/>
    <property type="molecule type" value="Genomic_DNA"/>
</dbReference>
<sequence>METERGRCKTQSTAGPPHGPDYRQNHGPDYRQNHGPDYRQNHGPDYRQNQNDNRHAAAGLR</sequence>
<feature type="region of interest" description="Disordered" evidence="1">
    <location>
        <begin position="1"/>
        <end position="61"/>
    </location>
</feature>
<keyword evidence="3" id="KW-1185">Reference proteome</keyword>
<feature type="compositionally biased region" description="Basic and acidic residues" evidence="1">
    <location>
        <begin position="20"/>
        <end position="45"/>
    </location>
</feature>
<dbReference type="AlphaFoldDB" id="A0A4Z2G5M6"/>
<organism evidence="2 3">
    <name type="scientific">Liparis tanakae</name>
    <name type="common">Tanaka's snailfish</name>
    <dbReference type="NCBI Taxonomy" id="230148"/>
    <lineage>
        <taxon>Eukaryota</taxon>
        <taxon>Metazoa</taxon>
        <taxon>Chordata</taxon>
        <taxon>Craniata</taxon>
        <taxon>Vertebrata</taxon>
        <taxon>Euteleostomi</taxon>
        <taxon>Actinopterygii</taxon>
        <taxon>Neopterygii</taxon>
        <taxon>Teleostei</taxon>
        <taxon>Neoteleostei</taxon>
        <taxon>Acanthomorphata</taxon>
        <taxon>Eupercaria</taxon>
        <taxon>Perciformes</taxon>
        <taxon>Cottioidei</taxon>
        <taxon>Cottales</taxon>
        <taxon>Liparidae</taxon>
        <taxon>Liparis</taxon>
    </lineage>
</organism>
<gene>
    <name evidence="2" type="ORF">EYF80_041237</name>
</gene>
<protein>
    <submittedName>
        <fullName evidence="2">Uncharacterized protein</fullName>
    </submittedName>
</protein>
<reference evidence="2 3" key="1">
    <citation type="submission" date="2019-03" db="EMBL/GenBank/DDBJ databases">
        <title>First draft genome of Liparis tanakae, snailfish: a comprehensive survey of snailfish specific genes.</title>
        <authorList>
            <person name="Kim W."/>
            <person name="Song I."/>
            <person name="Jeong J.-H."/>
            <person name="Kim D."/>
            <person name="Kim S."/>
            <person name="Ryu S."/>
            <person name="Song J.Y."/>
            <person name="Lee S.K."/>
        </authorList>
    </citation>
    <scope>NUCLEOTIDE SEQUENCE [LARGE SCALE GENOMIC DNA]</scope>
    <source>
        <tissue evidence="2">Muscle</tissue>
    </source>
</reference>
<dbReference type="Proteomes" id="UP000314294">
    <property type="component" value="Unassembled WGS sequence"/>
</dbReference>